<organism evidence="2 3">
    <name type="scientific">Variovorax paradoxus</name>
    <dbReference type="NCBI Taxonomy" id="34073"/>
    <lineage>
        <taxon>Bacteria</taxon>
        <taxon>Pseudomonadati</taxon>
        <taxon>Pseudomonadota</taxon>
        <taxon>Betaproteobacteria</taxon>
        <taxon>Burkholderiales</taxon>
        <taxon>Comamonadaceae</taxon>
        <taxon>Variovorax</taxon>
    </lineage>
</organism>
<evidence type="ECO:0008006" key="4">
    <source>
        <dbReference type="Google" id="ProtNLM"/>
    </source>
</evidence>
<name>A0A0H2M1S1_VARPD</name>
<evidence type="ECO:0000313" key="3">
    <source>
        <dbReference type="Proteomes" id="UP000035170"/>
    </source>
</evidence>
<keyword evidence="1" id="KW-1133">Transmembrane helix</keyword>
<protein>
    <recommendedName>
        <fullName evidence="4">Type IV pilus modification protein PilV</fullName>
    </recommendedName>
</protein>
<feature type="transmembrane region" description="Helical" evidence="1">
    <location>
        <begin position="21"/>
        <end position="42"/>
    </location>
</feature>
<sequence length="145" mass="15294">MHAYHNARRSRKPSSRTRGVALIEVLVAMLIFMLGVLGLVGLQGTMTRTQTDSKMRADAANLASEAIGRMWVDIANLSSYAGATTCTAASCLEWRNKVASVLPGGGAVITVAANGDVAVTVSWAMPGGETHRYVTRSTIALRTAS</sequence>
<evidence type="ECO:0000313" key="2">
    <source>
        <dbReference type="EMBL" id="KLN54682.1"/>
    </source>
</evidence>
<accession>A0A0H2M1S1</accession>
<dbReference type="PATRIC" id="fig|34073.19.peg.4426"/>
<keyword evidence="1" id="KW-0472">Membrane</keyword>
<dbReference type="Pfam" id="PF07963">
    <property type="entry name" value="N_methyl"/>
    <property type="match status" value="1"/>
</dbReference>
<proteinExistence type="predicted"/>
<reference evidence="2 3" key="1">
    <citation type="submission" date="2015-03" db="EMBL/GenBank/DDBJ databases">
        <title>Genome sequence of Variovorax paradoxus TBEA6.</title>
        <authorList>
            <person name="Poehlein A."/>
            <person name="Schuldes J."/>
            <person name="Wuebbeler J.H."/>
            <person name="Hiessl S."/>
            <person name="Steinbuechel A."/>
            <person name="Daniel R."/>
        </authorList>
    </citation>
    <scope>NUCLEOTIDE SEQUENCE [LARGE SCALE GENOMIC DNA]</scope>
    <source>
        <strain evidence="2 3">TBEA6</strain>
    </source>
</reference>
<dbReference type="Proteomes" id="UP000035170">
    <property type="component" value="Unassembled WGS sequence"/>
</dbReference>
<keyword evidence="3" id="KW-1185">Reference proteome</keyword>
<evidence type="ECO:0000256" key="1">
    <source>
        <dbReference type="SAM" id="Phobius"/>
    </source>
</evidence>
<dbReference type="InterPro" id="IPR012902">
    <property type="entry name" value="N_methyl_site"/>
</dbReference>
<comment type="caution">
    <text evidence="2">The sequence shown here is derived from an EMBL/GenBank/DDBJ whole genome shotgun (WGS) entry which is preliminary data.</text>
</comment>
<dbReference type="EMBL" id="JZWI01000022">
    <property type="protein sequence ID" value="KLN54682.1"/>
    <property type="molecule type" value="Genomic_DNA"/>
</dbReference>
<dbReference type="AlphaFoldDB" id="A0A0H2M1S1"/>
<gene>
    <name evidence="2" type="ORF">VPARA_43240</name>
</gene>
<keyword evidence="1" id="KW-0812">Transmembrane</keyword>